<proteinExistence type="predicted"/>
<dbReference type="SUPFAM" id="SSF56672">
    <property type="entry name" value="DNA/RNA polymerases"/>
    <property type="match status" value="1"/>
</dbReference>
<dbReference type="InterPro" id="IPR043502">
    <property type="entry name" value="DNA/RNA_pol_sf"/>
</dbReference>
<dbReference type="PANTHER" id="PTHR46328">
    <property type="entry name" value="FAR-RED IMPAIRED RESPONSIVE (FAR1) FAMILY PROTEIN-RELATED"/>
    <property type="match status" value="1"/>
</dbReference>
<evidence type="ECO:0000313" key="3">
    <source>
        <dbReference type="Proteomes" id="UP001415857"/>
    </source>
</evidence>
<feature type="domain" description="Reverse transcriptase" evidence="1">
    <location>
        <begin position="1"/>
        <end position="131"/>
    </location>
</feature>
<dbReference type="PROSITE" id="PS50878">
    <property type="entry name" value="RT_POL"/>
    <property type="match status" value="1"/>
</dbReference>
<dbReference type="InterPro" id="IPR004330">
    <property type="entry name" value="FAR1_DNA_bnd_dom"/>
</dbReference>
<dbReference type="Pfam" id="PF03101">
    <property type="entry name" value="FAR1"/>
    <property type="match status" value="1"/>
</dbReference>
<dbReference type="InterPro" id="IPR000477">
    <property type="entry name" value="RT_dom"/>
</dbReference>
<protein>
    <recommendedName>
        <fullName evidence="1">Reverse transcriptase domain-containing protein</fullName>
    </recommendedName>
</protein>
<gene>
    <name evidence="2" type="ORF">L1049_017424</name>
</gene>
<dbReference type="Proteomes" id="UP001415857">
    <property type="component" value="Unassembled WGS sequence"/>
</dbReference>
<dbReference type="PANTHER" id="PTHR46328:SF39">
    <property type="entry name" value="PROTEIN FAR1-RELATED SEQUENCE 5-LIKE"/>
    <property type="match status" value="1"/>
</dbReference>
<evidence type="ECO:0000313" key="2">
    <source>
        <dbReference type="EMBL" id="KAK9288953.1"/>
    </source>
</evidence>
<sequence>MKGSPHGFFRRSCGLRQGDLLSTFLFIIVMEALSRLIQKASDANFLKGFEVEGVRQGSGSISHLLYADDSIVFCDASPTQLRYLRCVLLCFESVFGLKVNLSKSELMGVGEVADVEILASNLYSLWTKVVEWKVGSEEGSWKSKETRGPYGMGLWKSISREWVSFGKGISFKVGEGSTIKFWIDVWFGERPLCEEFPTLFGIAINKRAWIADYLRWSNDSPSYEVTFVRNFHDWELEELKVFLEKIYAAKVVQGTEDGIAWTRGRNGRFSVKSLFLSLQQWMAPSSLSLSFGLLRSPRKSLFLLGLPAGVSTLGSLFEDQQFIQSVAAYYCMTHSCMRFYKYEVALQAGVKHEVALQARVDVETLIEDKIVMTESSAGGESGLCEVDTNQEPYEGMLFESEEAAKAFYDEYARRVGFLTRIVSSRKSERDGSVISRRLACNKEGFNLNSQKRERVRIRKRESKREGCMAMILVKREKPGRWAVTKFVREHNHPLIISPGKGRPTPDEKDRRIRELSSELHRASQRLAACREQLRTFMTYIEEHTQCLSRTVESVVHNIREVESEDQELSHHW</sequence>
<organism evidence="2 3">
    <name type="scientific">Liquidambar formosana</name>
    <name type="common">Formosan gum</name>
    <dbReference type="NCBI Taxonomy" id="63359"/>
    <lineage>
        <taxon>Eukaryota</taxon>
        <taxon>Viridiplantae</taxon>
        <taxon>Streptophyta</taxon>
        <taxon>Embryophyta</taxon>
        <taxon>Tracheophyta</taxon>
        <taxon>Spermatophyta</taxon>
        <taxon>Magnoliopsida</taxon>
        <taxon>eudicotyledons</taxon>
        <taxon>Gunneridae</taxon>
        <taxon>Pentapetalae</taxon>
        <taxon>Saxifragales</taxon>
        <taxon>Altingiaceae</taxon>
        <taxon>Liquidambar</taxon>
    </lineage>
</organism>
<dbReference type="EMBL" id="JBBPBK010000003">
    <property type="protein sequence ID" value="KAK9288953.1"/>
    <property type="molecule type" value="Genomic_DNA"/>
</dbReference>
<dbReference type="AlphaFoldDB" id="A0AAP0X7D5"/>
<comment type="caution">
    <text evidence="2">The sequence shown here is derived from an EMBL/GenBank/DDBJ whole genome shotgun (WGS) entry which is preliminary data.</text>
</comment>
<dbReference type="Pfam" id="PF00078">
    <property type="entry name" value="RVT_1"/>
    <property type="match status" value="1"/>
</dbReference>
<keyword evidence="3" id="KW-1185">Reference proteome</keyword>
<accession>A0AAP0X7D5</accession>
<reference evidence="2 3" key="1">
    <citation type="journal article" date="2024" name="Plant J.">
        <title>Genome sequences and population genomics reveal climatic adaptation and genomic divergence between two closely related sweetgum species.</title>
        <authorList>
            <person name="Xu W.Q."/>
            <person name="Ren C.Q."/>
            <person name="Zhang X.Y."/>
            <person name="Comes H.P."/>
            <person name="Liu X.H."/>
            <person name="Li Y.G."/>
            <person name="Kettle C.J."/>
            <person name="Jalonen R."/>
            <person name="Gaisberger H."/>
            <person name="Ma Y.Z."/>
            <person name="Qiu Y.X."/>
        </authorList>
    </citation>
    <scope>NUCLEOTIDE SEQUENCE [LARGE SCALE GENOMIC DNA]</scope>
    <source>
        <strain evidence="2">Hangzhou</strain>
    </source>
</reference>
<name>A0AAP0X7D5_LIQFO</name>
<evidence type="ECO:0000259" key="1">
    <source>
        <dbReference type="PROSITE" id="PS50878"/>
    </source>
</evidence>